<feature type="compositionally biased region" description="Polar residues" evidence="1">
    <location>
        <begin position="25"/>
        <end position="37"/>
    </location>
</feature>
<dbReference type="Gene3D" id="3.10.20.90">
    <property type="entry name" value="Phosphatidylinositol 3-kinase Catalytic Subunit, Chain A, domain 1"/>
    <property type="match status" value="1"/>
</dbReference>
<evidence type="ECO:0000259" key="2">
    <source>
        <dbReference type="PROSITE" id="PS51745"/>
    </source>
</evidence>
<evidence type="ECO:0000313" key="3">
    <source>
        <dbReference type="EMBL" id="KAG5512902.1"/>
    </source>
</evidence>
<dbReference type="InterPro" id="IPR050747">
    <property type="entry name" value="Mitochondrial_chaperone_BCS1"/>
</dbReference>
<reference evidence="3" key="1">
    <citation type="submission" date="2020-08" db="EMBL/GenBank/DDBJ databases">
        <title>Plant Genome Project.</title>
        <authorList>
            <person name="Zhang R.-G."/>
        </authorList>
    </citation>
    <scope>NUCLEOTIDE SEQUENCE</scope>
    <source>
        <strain evidence="3">WSP0</strain>
        <tissue evidence="3">Leaf</tissue>
    </source>
</reference>
<organism evidence="3 4">
    <name type="scientific">Rhododendron griersonianum</name>
    <dbReference type="NCBI Taxonomy" id="479676"/>
    <lineage>
        <taxon>Eukaryota</taxon>
        <taxon>Viridiplantae</taxon>
        <taxon>Streptophyta</taxon>
        <taxon>Embryophyta</taxon>
        <taxon>Tracheophyta</taxon>
        <taxon>Spermatophyta</taxon>
        <taxon>Magnoliopsida</taxon>
        <taxon>eudicotyledons</taxon>
        <taxon>Gunneridae</taxon>
        <taxon>Pentapetalae</taxon>
        <taxon>asterids</taxon>
        <taxon>Ericales</taxon>
        <taxon>Ericaceae</taxon>
        <taxon>Ericoideae</taxon>
        <taxon>Rhodoreae</taxon>
        <taxon>Rhododendron</taxon>
    </lineage>
</organism>
<accession>A0AAV6HJF3</accession>
<dbReference type="Gene3D" id="3.40.50.300">
    <property type="entry name" value="P-loop containing nucleotide triphosphate hydrolases"/>
    <property type="match status" value="1"/>
</dbReference>
<proteinExistence type="predicted"/>
<dbReference type="PANTHER" id="PTHR23070">
    <property type="entry name" value="BCS1 AAA-TYPE ATPASE"/>
    <property type="match status" value="1"/>
</dbReference>
<feature type="region of interest" description="Disordered" evidence="1">
    <location>
        <begin position="25"/>
        <end position="76"/>
    </location>
</feature>
<dbReference type="SUPFAM" id="SSF54277">
    <property type="entry name" value="CAD &amp; PB1 domains"/>
    <property type="match status" value="1"/>
</dbReference>
<protein>
    <recommendedName>
        <fullName evidence="2">PB1 domain-containing protein</fullName>
    </recommendedName>
</protein>
<name>A0AAV6HJF3_9ERIC</name>
<dbReference type="SMART" id="SM00666">
    <property type="entry name" value="PB1"/>
    <property type="match status" value="1"/>
</dbReference>
<keyword evidence="4" id="KW-1185">Reference proteome</keyword>
<dbReference type="InterPro" id="IPR053793">
    <property type="entry name" value="PB1-like"/>
</dbReference>
<gene>
    <name evidence="3" type="ORF">RHGRI_038726</name>
</gene>
<evidence type="ECO:0000313" key="4">
    <source>
        <dbReference type="Proteomes" id="UP000823749"/>
    </source>
</evidence>
<dbReference type="PROSITE" id="PS51745">
    <property type="entry name" value="PB1"/>
    <property type="match status" value="1"/>
</dbReference>
<feature type="region of interest" description="Disordered" evidence="1">
    <location>
        <begin position="155"/>
        <end position="174"/>
    </location>
</feature>
<comment type="caution">
    <text evidence="3">The sequence shown here is derived from an EMBL/GenBank/DDBJ whole genome shotgun (WGS) entry which is preliminary data.</text>
</comment>
<feature type="compositionally biased region" description="Low complexity" evidence="1">
    <location>
        <begin position="62"/>
        <end position="76"/>
    </location>
</feature>
<dbReference type="InterPro" id="IPR000270">
    <property type="entry name" value="PB1_dom"/>
</dbReference>
<feature type="domain" description="PB1" evidence="2">
    <location>
        <begin position="563"/>
        <end position="643"/>
    </location>
</feature>
<feature type="compositionally biased region" description="Basic and acidic residues" evidence="1">
    <location>
        <begin position="164"/>
        <end position="174"/>
    </location>
</feature>
<dbReference type="Proteomes" id="UP000823749">
    <property type="component" value="Unassembled WGS sequence"/>
</dbReference>
<dbReference type="AlphaFoldDB" id="A0AAV6HJF3"/>
<evidence type="ECO:0000256" key="1">
    <source>
        <dbReference type="SAM" id="MobiDB-lite"/>
    </source>
</evidence>
<dbReference type="InterPro" id="IPR027417">
    <property type="entry name" value="P-loop_NTPase"/>
</dbReference>
<sequence>MSLLHHRYILKELCNFEPAASSSACRGSSTLSSVNNIPPSRFQPPPPSSSNSAMVVEPPGTPSATTTATRPRPYTGSTTSVAALVASPLPPSVDTVVVPHRAMLWSWKTNLLTPAVAASGVPGVHGEGGQGDCHMGHHRPPLPLRLQYLPLQRAAPRTHQASAGDRRTVPSDEPERNGLFGFTGDVEPVAPHTAGGTFVHFANSKKNEDNDKAVKVYKRRGGCCWDSKELEQLATFEELGMDPETNGINSDLLTFVMEKESRNKVGKAWTRCYVLYEPPGTDRSSLIGAMANYLKFDIYNVDLMSLSSISELKELLGSTRNHSLIAIRDYNLWLGFPQPKNQPGMDGEPIGQNQEANVFRRDFMEGPIAMNTESGLIMVLRPPDQYGERNTSTACEAPPHNVHTGIEVLRPPDPHGEKNPSPMFKTPSTIGQITVENEMGSQNPEPNEFQLDNFEDMNFRNTETGSMAEMPSDWEDLLALEEEPFPERNVSGSINLTVVACSDTTPCQQPMPTISDTMPPIRMMPHLACSDPAPCQQPMLTISNTMPTIHMLPHFAAREDMRFVTLKVTYGKEKILKFMFPLMSGIMELKEEVKKRLKLELGSFDIKYEDEEGDRIFLACDEDLRYHLQLFSNQVIRLLVVDSDANTLDFC</sequence>
<dbReference type="Pfam" id="PF00564">
    <property type="entry name" value="PB1"/>
    <property type="match status" value="1"/>
</dbReference>
<dbReference type="EMBL" id="JACTNZ010000036">
    <property type="protein sequence ID" value="KAG5512902.1"/>
    <property type="molecule type" value="Genomic_DNA"/>
</dbReference>